<name>G5GJI3_9FIRM</name>
<dbReference type="SUPFAM" id="SSF46955">
    <property type="entry name" value="Putative DNA-binding domain"/>
    <property type="match status" value="1"/>
</dbReference>
<dbReference type="SMART" id="SM00422">
    <property type="entry name" value="HTH_MERR"/>
    <property type="match status" value="1"/>
</dbReference>
<keyword evidence="4" id="KW-0804">Transcription</keyword>
<dbReference type="EMBL" id="ACZL01000029">
    <property type="protein sequence ID" value="EHI55103.1"/>
    <property type="molecule type" value="Genomic_DNA"/>
</dbReference>
<keyword evidence="7" id="KW-1185">Reference proteome</keyword>
<dbReference type="Gene3D" id="1.10.1660.10">
    <property type="match status" value="1"/>
</dbReference>
<accession>G5GJI3</accession>
<evidence type="ECO:0000256" key="1">
    <source>
        <dbReference type="ARBA" id="ARBA00022491"/>
    </source>
</evidence>
<dbReference type="InterPro" id="IPR000551">
    <property type="entry name" value="MerR-type_HTH_dom"/>
</dbReference>
<comment type="caution">
    <text evidence="6">The sequence shown here is derived from an EMBL/GenBank/DDBJ whole genome shotgun (WGS) entry which is preliminary data.</text>
</comment>
<dbReference type="GO" id="GO:0003700">
    <property type="term" value="F:DNA-binding transcription factor activity"/>
    <property type="evidence" value="ECO:0007669"/>
    <property type="project" value="InterPro"/>
</dbReference>
<dbReference type="InterPro" id="IPR029442">
    <property type="entry name" value="GyrI-like"/>
</dbReference>
<feature type="domain" description="HTH merR-type" evidence="5">
    <location>
        <begin position="6"/>
        <end position="76"/>
    </location>
</feature>
<dbReference type="SUPFAM" id="SSF55136">
    <property type="entry name" value="Probable bacterial effector-binding domain"/>
    <property type="match status" value="1"/>
</dbReference>
<evidence type="ECO:0000313" key="7">
    <source>
        <dbReference type="Proteomes" id="UP000003011"/>
    </source>
</evidence>
<dbReference type="STRING" id="679200.HMPREF9333_01723"/>
<dbReference type="InterPro" id="IPR047057">
    <property type="entry name" value="MerR_fam"/>
</dbReference>
<dbReference type="Pfam" id="PF06445">
    <property type="entry name" value="GyrI-like"/>
    <property type="match status" value="1"/>
</dbReference>
<dbReference type="InterPro" id="IPR011256">
    <property type="entry name" value="Reg_factor_effector_dom_sf"/>
</dbReference>
<dbReference type="Gene3D" id="3.20.80.10">
    <property type="entry name" value="Regulatory factor, effector binding domain"/>
    <property type="match status" value="1"/>
</dbReference>
<keyword evidence="2" id="KW-0805">Transcription regulation</keyword>
<dbReference type="PANTHER" id="PTHR30204">
    <property type="entry name" value="REDOX-CYCLING DRUG-SENSING TRANSCRIPTIONAL ACTIVATOR SOXR"/>
    <property type="match status" value="1"/>
</dbReference>
<dbReference type="PATRIC" id="fig|679200.3.peg.1820"/>
<dbReference type="PANTHER" id="PTHR30204:SF69">
    <property type="entry name" value="MERR-FAMILY TRANSCRIPTIONAL REGULATOR"/>
    <property type="match status" value="1"/>
</dbReference>
<dbReference type="CDD" id="cd01107">
    <property type="entry name" value="HTH_BmrR"/>
    <property type="match status" value="1"/>
</dbReference>
<dbReference type="HOGENOM" id="CLU_065103_2_1_9"/>
<evidence type="ECO:0000259" key="5">
    <source>
        <dbReference type="PROSITE" id="PS50937"/>
    </source>
</evidence>
<dbReference type="Pfam" id="PF13411">
    <property type="entry name" value="MerR_1"/>
    <property type="match status" value="1"/>
</dbReference>
<proteinExistence type="predicted"/>
<dbReference type="eggNOG" id="COG0789">
    <property type="taxonomic scope" value="Bacteria"/>
</dbReference>
<keyword evidence="3" id="KW-0238">DNA-binding</keyword>
<evidence type="ECO:0000313" key="6">
    <source>
        <dbReference type="EMBL" id="EHI55103.1"/>
    </source>
</evidence>
<dbReference type="PROSITE" id="PS50937">
    <property type="entry name" value="HTH_MERR_2"/>
    <property type="match status" value="1"/>
</dbReference>
<evidence type="ECO:0000256" key="2">
    <source>
        <dbReference type="ARBA" id="ARBA00023015"/>
    </source>
</evidence>
<dbReference type="InterPro" id="IPR009061">
    <property type="entry name" value="DNA-bd_dom_put_sf"/>
</dbReference>
<evidence type="ECO:0000256" key="4">
    <source>
        <dbReference type="ARBA" id="ARBA00023163"/>
    </source>
</evidence>
<keyword evidence="1" id="KW-0678">Repressor</keyword>
<dbReference type="RefSeq" id="WP_005541501.1">
    <property type="nucleotide sequence ID" value="NZ_JH378835.1"/>
</dbReference>
<dbReference type="GO" id="GO:0003677">
    <property type="term" value="F:DNA binding"/>
    <property type="evidence" value="ECO:0007669"/>
    <property type="project" value="UniProtKB-KW"/>
</dbReference>
<organism evidence="6 7">
    <name type="scientific">Johnsonella ignava ATCC 51276</name>
    <dbReference type="NCBI Taxonomy" id="679200"/>
    <lineage>
        <taxon>Bacteria</taxon>
        <taxon>Bacillati</taxon>
        <taxon>Bacillota</taxon>
        <taxon>Clostridia</taxon>
        <taxon>Lachnospirales</taxon>
        <taxon>Lachnospiraceae</taxon>
        <taxon>Johnsonella</taxon>
    </lineage>
</organism>
<gene>
    <name evidence="6" type="ORF">HMPREF9333_01723</name>
</gene>
<protein>
    <recommendedName>
        <fullName evidence="5">HTH merR-type domain-containing protein</fullName>
    </recommendedName>
</protein>
<dbReference type="Proteomes" id="UP000003011">
    <property type="component" value="Unassembled WGS sequence"/>
</dbReference>
<reference evidence="6 7" key="1">
    <citation type="submission" date="2011-08" db="EMBL/GenBank/DDBJ databases">
        <title>The Genome Sequence of Johnsonella ignava ATCC 51276.</title>
        <authorList>
            <consortium name="The Broad Institute Genome Sequencing Platform"/>
            <person name="Earl A."/>
            <person name="Ward D."/>
            <person name="Feldgarden M."/>
            <person name="Gevers D."/>
            <person name="Izard J."/>
            <person name="Blanton J.M."/>
            <person name="Baranova O.V."/>
            <person name="Dewhirst F.E."/>
            <person name="Young S.K."/>
            <person name="Zeng Q."/>
            <person name="Gargeya S."/>
            <person name="Fitzgerald M."/>
            <person name="Haas B."/>
            <person name="Abouelleil A."/>
            <person name="Alvarado L."/>
            <person name="Arachchi H.M."/>
            <person name="Berlin A."/>
            <person name="Brown A."/>
            <person name="Chapman S.B."/>
            <person name="Chen Z."/>
            <person name="Dunbar C."/>
            <person name="Freedman E."/>
            <person name="Gearin G."/>
            <person name="Gellesch M."/>
            <person name="Goldberg J."/>
            <person name="Griggs A."/>
            <person name="Gujja S."/>
            <person name="Heiman D."/>
            <person name="Howarth C."/>
            <person name="Larson L."/>
            <person name="Lui A."/>
            <person name="MacDonald P.J.P."/>
            <person name="Montmayeur A."/>
            <person name="Murphy C."/>
            <person name="Neiman D."/>
            <person name="Pearson M."/>
            <person name="Priest M."/>
            <person name="Roberts A."/>
            <person name="Saif S."/>
            <person name="Shea T."/>
            <person name="Shenoy N."/>
            <person name="Sisk P."/>
            <person name="Stolte C."/>
            <person name="Sykes S."/>
            <person name="Wortman J."/>
            <person name="Nusbaum C."/>
            <person name="Birren B."/>
        </authorList>
    </citation>
    <scope>NUCLEOTIDE SEQUENCE [LARGE SCALE GENOMIC DNA]</scope>
    <source>
        <strain evidence="6 7">ATCC 51276</strain>
    </source>
</reference>
<sequence>MMKEKYYSIGNTSSLCRIPVKTLRYYDKIDVLVPSLRKEGSHYRYYSREQLRAVFIIKRLRFLGFSLNEIKEILKENKLDHMEYILKIRLGRLREEIEELKRKHNEAEIFLRNILSGKKYFSIDSDPEERITIEKRPEIFLYSRRKIMYSYRNEDVNLENWIQIIEDVRNEKLSVCGSIFVTYNSEIFGQFFQKDCEVEFAIQVENKCKDMDNVHKFGGFEAATLVHAGDYKDIFKSYLALKRWIDRKGYSIAGHSTEEFIVSPVDIGNNMMHITKIIIPVKKQ</sequence>
<dbReference type="eggNOG" id="COG4978">
    <property type="taxonomic scope" value="Bacteria"/>
</dbReference>
<evidence type="ECO:0000256" key="3">
    <source>
        <dbReference type="ARBA" id="ARBA00023125"/>
    </source>
</evidence>
<dbReference type="AlphaFoldDB" id="G5GJI3"/>